<dbReference type="InterPro" id="IPR036388">
    <property type="entry name" value="WH-like_DNA-bd_sf"/>
</dbReference>
<dbReference type="InterPro" id="IPR036390">
    <property type="entry name" value="WH_DNA-bd_sf"/>
</dbReference>
<dbReference type="Proteomes" id="UP000245702">
    <property type="component" value="Unassembled WGS sequence"/>
</dbReference>
<evidence type="ECO:0000256" key="1">
    <source>
        <dbReference type="ARBA" id="ARBA00007957"/>
    </source>
</evidence>
<dbReference type="CDD" id="cd07153">
    <property type="entry name" value="Fur_like"/>
    <property type="match status" value="1"/>
</dbReference>
<organism evidence="7 8">
    <name type="scientific">Sporomusa sphaeroides DSM 2875</name>
    <dbReference type="NCBI Taxonomy" id="1337886"/>
    <lineage>
        <taxon>Bacteria</taxon>
        <taxon>Bacillati</taxon>
        <taxon>Bacillota</taxon>
        <taxon>Negativicutes</taxon>
        <taxon>Selenomonadales</taxon>
        <taxon>Sporomusaceae</taxon>
        <taxon>Sporomusa</taxon>
    </lineage>
</organism>
<evidence type="ECO:0000256" key="4">
    <source>
        <dbReference type="ARBA" id="ARBA00023015"/>
    </source>
</evidence>
<dbReference type="InterPro" id="IPR043135">
    <property type="entry name" value="Fur_C"/>
</dbReference>
<keyword evidence="4" id="KW-0805">Transcription regulation</keyword>
<protein>
    <submittedName>
        <fullName evidence="7">Zinc-specific metallo-regulatory protein</fullName>
    </submittedName>
</protein>
<keyword evidence="3" id="KW-0862">Zinc</keyword>
<proteinExistence type="inferred from homology"/>
<evidence type="ECO:0000256" key="3">
    <source>
        <dbReference type="ARBA" id="ARBA00022833"/>
    </source>
</evidence>
<evidence type="ECO:0000313" key="8">
    <source>
        <dbReference type="Proteomes" id="UP000245702"/>
    </source>
</evidence>
<evidence type="ECO:0000256" key="2">
    <source>
        <dbReference type="ARBA" id="ARBA00022491"/>
    </source>
</evidence>
<dbReference type="PANTHER" id="PTHR33202">
    <property type="entry name" value="ZINC UPTAKE REGULATION PROTEIN"/>
    <property type="match status" value="1"/>
</dbReference>
<comment type="similarity">
    <text evidence="1">Belongs to the Fur family.</text>
</comment>
<dbReference type="RefSeq" id="WP_233139118.1">
    <property type="nucleotide sequence ID" value="NZ_CP146991.1"/>
</dbReference>
<dbReference type="EMBL" id="FCOW01000006">
    <property type="protein sequence ID" value="CVK18896.1"/>
    <property type="molecule type" value="Genomic_DNA"/>
</dbReference>
<keyword evidence="8" id="KW-1185">Reference proteome</keyword>
<comment type="caution">
    <text evidence="7">The sequence shown here is derived from an EMBL/GenBank/DDBJ whole genome shotgun (WGS) entry which is preliminary data.</text>
</comment>
<evidence type="ECO:0000313" key="7">
    <source>
        <dbReference type="EMBL" id="CVK18896.1"/>
    </source>
</evidence>
<keyword evidence="6" id="KW-0804">Transcription</keyword>
<dbReference type="Gene3D" id="1.10.10.10">
    <property type="entry name" value="Winged helix-like DNA-binding domain superfamily/Winged helix DNA-binding domain"/>
    <property type="match status" value="1"/>
</dbReference>
<name>A0ABP2C5S0_9FIRM</name>
<dbReference type="Gene3D" id="3.30.1490.190">
    <property type="match status" value="1"/>
</dbReference>
<evidence type="ECO:0000256" key="5">
    <source>
        <dbReference type="ARBA" id="ARBA00023125"/>
    </source>
</evidence>
<keyword evidence="5" id="KW-0238">DNA-binding</keyword>
<dbReference type="SUPFAM" id="SSF46785">
    <property type="entry name" value="Winged helix' DNA-binding domain"/>
    <property type="match status" value="1"/>
</dbReference>
<evidence type="ECO:0000256" key="6">
    <source>
        <dbReference type="ARBA" id="ARBA00023163"/>
    </source>
</evidence>
<gene>
    <name evidence="7" type="primary">zur_2</name>
    <name evidence="7" type="ORF">SSPH_01540</name>
</gene>
<dbReference type="Pfam" id="PF01475">
    <property type="entry name" value="FUR"/>
    <property type="match status" value="1"/>
</dbReference>
<dbReference type="PANTHER" id="PTHR33202:SF7">
    <property type="entry name" value="FERRIC UPTAKE REGULATION PROTEIN"/>
    <property type="match status" value="1"/>
</dbReference>
<accession>A0ABP2C5S0</accession>
<keyword evidence="2" id="KW-0678">Repressor</keyword>
<sequence>MSLLNDIIEKLRTKGCKITPQRRIIIQSLLKLDKFPTALELCNDIRQTNPEIGLDTVYRNLGLLVNMGIVNQINLHGKDTKVFELALGEHHHHLICLNCGTASCLDYCPVDEKELQKTVGLRFEIIGHSLELYGYCQKCKALTSLPQRLK</sequence>
<reference evidence="7 8" key="1">
    <citation type="submission" date="2016-01" db="EMBL/GenBank/DDBJ databases">
        <authorList>
            <person name="Brown R."/>
        </authorList>
    </citation>
    <scope>NUCLEOTIDE SEQUENCE [LARGE SCALE GENOMIC DNA]</scope>
    <source>
        <strain evidence="7">Sporomusa sphaeroides DSM 2875</strain>
    </source>
</reference>
<dbReference type="InterPro" id="IPR002481">
    <property type="entry name" value="FUR"/>
</dbReference>